<organism evidence="2 3">
    <name type="scientific">Beggiatoa leptomitoformis</name>
    <dbReference type="NCBI Taxonomy" id="288004"/>
    <lineage>
        <taxon>Bacteria</taxon>
        <taxon>Pseudomonadati</taxon>
        <taxon>Pseudomonadota</taxon>
        <taxon>Gammaproteobacteria</taxon>
        <taxon>Thiotrichales</taxon>
        <taxon>Thiotrichaceae</taxon>
        <taxon>Beggiatoa</taxon>
    </lineage>
</organism>
<accession>A0A2N9YJ01</accession>
<evidence type="ECO:0000313" key="2">
    <source>
        <dbReference type="EMBL" id="AUI70325.1"/>
    </source>
</evidence>
<dbReference type="AlphaFoldDB" id="A0A2N9YJ01"/>
<dbReference type="EMBL" id="CP018889">
    <property type="protein sequence ID" value="AUI70325.1"/>
    <property type="molecule type" value="Genomic_DNA"/>
</dbReference>
<name>A0A2N9YJ01_9GAMM</name>
<dbReference type="RefSeq" id="WP_062150834.1">
    <property type="nucleotide sequence ID" value="NZ_CP012373.2"/>
</dbReference>
<sequence length="390" mass="44260">MSYQFTKVSWLLLCGTLTGCGIFEKIDRSLPDNRDQYKESATIPALEYPPTITDPSITDELLIPNVTPKTTTRSDYDSGKPPVPTGQLNSSAVTHTTAMPAPRDKPPVVDLDKTVKQSNVVVLPELNEIEVKRDGNSQWLAIHATPEQIWTVARQFWLKNNFELELDAPALGVLQTKWIEDSSTSTRNRYRMRLERNADMTELYVSHQGTKRVRVGDDYVWQPLIWLSEPSNKELENEILKRMLVYFGVQDKFATTFTAQQTTSTTPTTKAELQQQADGLNLLVKSDFDTTWRDTGIALDRIGFSVDKRDKTNRVYLIRYADATQVAQDKSLLDTIFGWGSSTQTPTQEYLIFLMSDKDNTRIAVLNKKGSLENSKTAEQILSLLRDQLR</sequence>
<dbReference type="OrthoDB" id="9772575at2"/>
<evidence type="ECO:0000313" key="3">
    <source>
        <dbReference type="Proteomes" id="UP000234271"/>
    </source>
</evidence>
<proteinExistence type="predicted"/>
<dbReference type="Pfam" id="PF06804">
    <property type="entry name" value="Lipoprotein_18"/>
    <property type="match status" value="1"/>
</dbReference>
<dbReference type="KEGG" id="blep:AL038_06755"/>
<dbReference type="Proteomes" id="UP000234271">
    <property type="component" value="Chromosome"/>
</dbReference>
<gene>
    <name evidence="2" type="primary">bamC</name>
    <name evidence="2" type="ORF">BLE401_17550</name>
</gene>
<dbReference type="Gene3D" id="3.30.310.170">
    <property type="entry name" value="Outer membrane protein assembly factor BamC"/>
    <property type="match status" value="1"/>
</dbReference>
<feature type="region of interest" description="Disordered" evidence="1">
    <location>
        <begin position="67"/>
        <end position="92"/>
    </location>
</feature>
<protein>
    <submittedName>
        <fullName evidence="2">Outer membrane protein assembly factor BamC</fullName>
    </submittedName>
</protein>
<dbReference type="PROSITE" id="PS51257">
    <property type="entry name" value="PROKAR_LIPOPROTEIN"/>
    <property type="match status" value="1"/>
</dbReference>
<dbReference type="InterPro" id="IPR042268">
    <property type="entry name" value="BamC_C"/>
</dbReference>
<evidence type="ECO:0000256" key="1">
    <source>
        <dbReference type="SAM" id="MobiDB-lite"/>
    </source>
</evidence>
<dbReference type="InterPro" id="IPR010653">
    <property type="entry name" value="NlpB/DapX"/>
</dbReference>
<reference evidence="3" key="1">
    <citation type="submission" date="2016-12" db="EMBL/GenBank/DDBJ databases">
        <title>Complete Genome Sequence of Beggiatoa leptomitiformis D-401.</title>
        <authorList>
            <person name="Fomenkov A."/>
            <person name="Vincze T."/>
            <person name="Grabovich M."/>
            <person name="Anton B.P."/>
            <person name="Dubinina G."/>
            <person name="Orlova M."/>
            <person name="Belousova E."/>
            <person name="Roberts R.J."/>
        </authorList>
    </citation>
    <scope>NUCLEOTIDE SEQUENCE [LARGE SCALE GENOMIC DNA]</scope>
    <source>
        <strain evidence="3">D-401</strain>
    </source>
</reference>
<keyword evidence="3" id="KW-1185">Reference proteome</keyword>
<dbReference type="STRING" id="288004.AL038_06755"/>